<dbReference type="Pfam" id="PF13439">
    <property type="entry name" value="Glyco_transf_4"/>
    <property type="match status" value="1"/>
</dbReference>
<dbReference type="CDD" id="cd03809">
    <property type="entry name" value="GT4_MtfB-like"/>
    <property type="match status" value="1"/>
</dbReference>
<dbReference type="Gene3D" id="3.40.50.2000">
    <property type="entry name" value="Glycogen Phosphorylase B"/>
    <property type="match status" value="2"/>
</dbReference>
<dbReference type="RefSeq" id="WP_146270222.1">
    <property type="nucleotide sequence ID" value="NZ_VOEI01000002.1"/>
</dbReference>
<dbReference type="AlphaFoldDB" id="A0A563U6R7"/>
<dbReference type="InterPro" id="IPR001296">
    <property type="entry name" value="Glyco_trans_1"/>
</dbReference>
<feature type="domain" description="Glycosyltransferase subfamily 4-like N-terminal" evidence="3">
    <location>
        <begin position="59"/>
        <end position="150"/>
    </location>
</feature>
<name>A0A563U6R7_9SPHI</name>
<evidence type="ECO:0000256" key="1">
    <source>
        <dbReference type="ARBA" id="ARBA00022679"/>
    </source>
</evidence>
<organism evidence="4 5">
    <name type="scientific">Mucilaginibacter achroorhodeus</name>
    <dbReference type="NCBI Taxonomy" id="2599294"/>
    <lineage>
        <taxon>Bacteria</taxon>
        <taxon>Pseudomonadati</taxon>
        <taxon>Bacteroidota</taxon>
        <taxon>Sphingobacteriia</taxon>
        <taxon>Sphingobacteriales</taxon>
        <taxon>Sphingobacteriaceae</taxon>
        <taxon>Mucilaginibacter</taxon>
    </lineage>
</organism>
<dbReference type="PANTHER" id="PTHR46401">
    <property type="entry name" value="GLYCOSYLTRANSFERASE WBBK-RELATED"/>
    <property type="match status" value="1"/>
</dbReference>
<dbReference type="InterPro" id="IPR028098">
    <property type="entry name" value="Glyco_trans_4-like_N"/>
</dbReference>
<proteinExistence type="predicted"/>
<feature type="domain" description="Glycosyl transferase family 1" evidence="2">
    <location>
        <begin position="168"/>
        <end position="304"/>
    </location>
</feature>
<accession>A0A563U6R7</accession>
<keyword evidence="1 4" id="KW-0808">Transferase</keyword>
<keyword evidence="5" id="KW-1185">Reference proteome</keyword>
<evidence type="ECO:0000259" key="3">
    <source>
        <dbReference type="Pfam" id="PF13439"/>
    </source>
</evidence>
<evidence type="ECO:0000313" key="5">
    <source>
        <dbReference type="Proteomes" id="UP000318010"/>
    </source>
</evidence>
<dbReference type="Proteomes" id="UP000318010">
    <property type="component" value="Unassembled WGS sequence"/>
</dbReference>
<gene>
    <name evidence="4" type="ORF">FPZ42_08240</name>
</gene>
<protein>
    <submittedName>
        <fullName evidence="4">Glycosyltransferase family 4 protein</fullName>
    </submittedName>
</protein>
<dbReference type="SUPFAM" id="SSF53756">
    <property type="entry name" value="UDP-Glycosyltransferase/glycogen phosphorylase"/>
    <property type="match status" value="1"/>
</dbReference>
<evidence type="ECO:0000259" key="2">
    <source>
        <dbReference type="Pfam" id="PF00534"/>
    </source>
</evidence>
<dbReference type="EMBL" id="VOEI01000002">
    <property type="protein sequence ID" value="TWR27013.1"/>
    <property type="molecule type" value="Genomic_DNA"/>
</dbReference>
<comment type="caution">
    <text evidence="4">The sequence shown here is derived from an EMBL/GenBank/DDBJ whole genome shotgun (WGS) entry which is preliminary data.</text>
</comment>
<dbReference type="PANTHER" id="PTHR46401:SF2">
    <property type="entry name" value="GLYCOSYLTRANSFERASE WBBK-RELATED"/>
    <property type="match status" value="1"/>
</dbReference>
<reference evidence="4 5" key="1">
    <citation type="submission" date="2019-07" db="EMBL/GenBank/DDBJ databases">
        <authorList>
            <person name="Kim J."/>
        </authorList>
    </citation>
    <scope>NUCLEOTIDE SEQUENCE [LARGE SCALE GENOMIC DNA]</scope>
    <source>
        <strain evidence="4 5">MJ1a</strain>
    </source>
</reference>
<sequence length="329" mass="37406">MKQVVLVFRKPFEGQVSIEYLFYSLSSYLKEQNVSIINRQLSHYSKGLLNRLRNVFTITHYHKKIIHVTGDVHYTILGAWFSKRILTIHDLGFMLNKGPAAKFTYWLFWIYLPVKFSHQVTVVSENTKRDLLKYINVENSKVTVISNFIDAIYKPVVKPKCNLSTIQLLQIGTAFNKNISRLLDALEGLDCVLTIIGKLTDNLKKQLKEKQITYRNLTDLSIDDLYLEYQQADLLCYVSTLEGFGMPVLEAQATGTPVVCSNCSSMPEIAGDGACYVDPYDIASIRNGIEQVANDKQLTAKLISSGLINVRRFSKDAVAKAYHKIYQDL</sequence>
<dbReference type="OrthoDB" id="798298at2"/>
<dbReference type="GO" id="GO:0016757">
    <property type="term" value="F:glycosyltransferase activity"/>
    <property type="evidence" value="ECO:0007669"/>
    <property type="project" value="InterPro"/>
</dbReference>
<dbReference type="GO" id="GO:0009103">
    <property type="term" value="P:lipopolysaccharide biosynthetic process"/>
    <property type="evidence" value="ECO:0007669"/>
    <property type="project" value="TreeGrafter"/>
</dbReference>
<evidence type="ECO:0000313" key="4">
    <source>
        <dbReference type="EMBL" id="TWR27013.1"/>
    </source>
</evidence>
<dbReference type="Pfam" id="PF00534">
    <property type="entry name" value="Glycos_transf_1"/>
    <property type="match status" value="1"/>
</dbReference>